<accession>A0A5N6TZH9</accession>
<feature type="transmembrane region" description="Helical" evidence="10">
    <location>
        <begin position="115"/>
        <end position="144"/>
    </location>
</feature>
<evidence type="ECO:0000256" key="2">
    <source>
        <dbReference type="ARBA" id="ARBA00022448"/>
    </source>
</evidence>
<dbReference type="Pfam" id="PF07885">
    <property type="entry name" value="Ion_trans_2"/>
    <property type="match status" value="2"/>
</dbReference>
<evidence type="ECO:0000256" key="1">
    <source>
        <dbReference type="ARBA" id="ARBA00004141"/>
    </source>
</evidence>
<name>A0A5N6TZH9_ASPAV</name>
<organism evidence="12 13">
    <name type="scientific">Aspergillus avenaceus</name>
    <dbReference type="NCBI Taxonomy" id="36643"/>
    <lineage>
        <taxon>Eukaryota</taxon>
        <taxon>Fungi</taxon>
        <taxon>Dikarya</taxon>
        <taxon>Ascomycota</taxon>
        <taxon>Pezizomycotina</taxon>
        <taxon>Eurotiomycetes</taxon>
        <taxon>Eurotiomycetidae</taxon>
        <taxon>Eurotiales</taxon>
        <taxon>Aspergillaceae</taxon>
        <taxon>Aspergillus</taxon>
        <taxon>Aspergillus subgen. Circumdati</taxon>
    </lineage>
</organism>
<feature type="transmembrane region" description="Helical" evidence="10">
    <location>
        <begin position="377"/>
        <end position="398"/>
    </location>
</feature>
<dbReference type="Proteomes" id="UP000325780">
    <property type="component" value="Unassembled WGS sequence"/>
</dbReference>
<dbReference type="GO" id="GO:0005886">
    <property type="term" value="C:plasma membrane"/>
    <property type="evidence" value="ECO:0007669"/>
    <property type="project" value="TreeGrafter"/>
</dbReference>
<evidence type="ECO:0000256" key="9">
    <source>
        <dbReference type="SAM" id="MobiDB-lite"/>
    </source>
</evidence>
<evidence type="ECO:0000256" key="10">
    <source>
        <dbReference type="SAM" id="Phobius"/>
    </source>
</evidence>
<feature type="compositionally biased region" description="Basic and acidic residues" evidence="9">
    <location>
        <begin position="651"/>
        <end position="660"/>
    </location>
</feature>
<feature type="transmembrane region" description="Helical" evidence="10">
    <location>
        <begin position="254"/>
        <end position="273"/>
    </location>
</feature>
<keyword evidence="6 10" id="KW-0472">Membrane</keyword>
<feature type="transmembrane region" description="Helical" evidence="10">
    <location>
        <begin position="199"/>
        <end position="217"/>
    </location>
</feature>
<feature type="transmembrane region" description="Helical" evidence="10">
    <location>
        <begin position="31"/>
        <end position="59"/>
    </location>
</feature>
<feature type="domain" description="Potassium channel" evidence="11">
    <location>
        <begin position="386"/>
        <end position="456"/>
    </location>
</feature>
<evidence type="ECO:0000259" key="11">
    <source>
        <dbReference type="Pfam" id="PF07885"/>
    </source>
</evidence>
<proteinExistence type="inferred from homology"/>
<dbReference type="InterPro" id="IPR013099">
    <property type="entry name" value="K_chnl_dom"/>
</dbReference>
<keyword evidence="2 8" id="KW-0813">Transport</keyword>
<feature type="transmembrane region" description="Helical" evidence="10">
    <location>
        <begin position="88"/>
        <end position="109"/>
    </location>
</feature>
<keyword evidence="3 8" id="KW-0812">Transmembrane</keyword>
<dbReference type="PANTHER" id="PTHR11003:SF342">
    <property type="entry name" value="OUTWARD-RECTIFIER POTASSIUM CHANNEL TOK1"/>
    <property type="match status" value="1"/>
</dbReference>
<dbReference type="GO" id="GO:0022841">
    <property type="term" value="F:potassium ion leak channel activity"/>
    <property type="evidence" value="ECO:0007669"/>
    <property type="project" value="TreeGrafter"/>
</dbReference>
<keyword evidence="13" id="KW-1185">Reference proteome</keyword>
<dbReference type="SUPFAM" id="SSF81324">
    <property type="entry name" value="Voltage-gated potassium channels"/>
    <property type="match status" value="2"/>
</dbReference>
<dbReference type="FunFam" id="1.10.287.70:FF:000182">
    <property type="entry name" value="Outward-rectifier potassium channel TOK1"/>
    <property type="match status" value="1"/>
</dbReference>
<feature type="domain" description="Potassium channel" evidence="11">
    <location>
        <begin position="210"/>
        <end position="277"/>
    </location>
</feature>
<keyword evidence="4 10" id="KW-1133">Transmembrane helix</keyword>
<gene>
    <name evidence="12" type="ORF">BDV25DRAFT_87832</name>
</gene>
<feature type="transmembrane region" description="Helical" evidence="10">
    <location>
        <begin position="433"/>
        <end position="452"/>
    </location>
</feature>
<dbReference type="AlphaFoldDB" id="A0A5N6TZH9"/>
<dbReference type="OrthoDB" id="297496at2759"/>
<feature type="transmembrane region" description="Helical" evidence="10">
    <location>
        <begin position="224"/>
        <end position="242"/>
    </location>
</feature>
<dbReference type="GO" id="GO:0030322">
    <property type="term" value="P:stabilization of membrane potential"/>
    <property type="evidence" value="ECO:0007669"/>
    <property type="project" value="TreeGrafter"/>
</dbReference>
<comment type="similarity">
    <text evidence="8">Belongs to the two pore domain potassium channel (TC 1.A.1.8) family.</text>
</comment>
<feature type="region of interest" description="Disordered" evidence="9">
    <location>
        <begin position="637"/>
        <end position="660"/>
    </location>
</feature>
<reference evidence="12 13" key="1">
    <citation type="submission" date="2019-04" db="EMBL/GenBank/DDBJ databases">
        <title>Friends and foes A comparative genomics study of 23 Aspergillus species from section Flavi.</title>
        <authorList>
            <consortium name="DOE Joint Genome Institute"/>
            <person name="Kjaerbolling I."/>
            <person name="Vesth T."/>
            <person name="Frisvad J.C."/>
            <person name="Nybo J.L."/>
            <person name="Theobald S."/>
            <person name="Kildgaard S."/>
            <person name="Isbrandt T."/>
            <person name="Kuo A."/>
            <person name="Sato A."/>
            <person name="Lyhne E.K."/>
            <person name="Kogle M.E."/>
            <person name="Wiebenga A."/>
            <person name="Kun R.S."/>
            <person name="Lubbers R.J."/>
            <person name="Makela M.R."/>
            <person name="Barry K."/>
            <person name="Chovatia M."/>
            <person name="Clum A."/>
            <person name="Daum C."/>
            <person name="Haridas S."/>
            <person name="He G."/>
            <person name="LaButti K."/>
            <person name="Lipzen A."/>
            <person name="Mondo S."/>
            <person name="Riley R."/>
            <person name="Salamov A."/>
            <person name="Simmons B.A."/>
            <person name="Magnuson J.K."/>
            <person name="Henrissat B."/>
            <person name="Mortensen U.H."/>
            <person name="Larsen T.O."/>
            <person name="Devries R.P."/>
            <person name="Grigoriev I.V."/>
            <person name="Machida M."/>
            <person name="Baker S.E."/>
            <person name="Andersen M.R."/>
        </authorList>
    </citation>
    <scope>NUCLEOTIDE SEQUENCE [LARGE SCALE GENOMIC DNA]</scope>
    <source>
        <strain evidence="12 13">IBT 18842</strain>
    </source>
</reference>
<dbReference type="InterPro" id="IPR003280">
    <property type="entry name" value="2pore_dom_K_chnl"/>
</dbReference>
<dbReference type="PANTHER" id="PTHR11003">
    <property type="entry name" value="POTASSIUM CHANNEL, SUBFAMILY K"/>
    <property type="match status" value="1"/>
</dbReference>
<evidence type="ECO:0000256" key="7">
    <source>
        <dbReference type="ARBA" id="ARBA00023303"/>
    </source>
</evidence>
<evidence type="ECO:0000313" key="12">
    <source>
        <dbReference type="EMBL" id="KAE8151743.1"/>
    </source>
</evidence>
<evidence type="ECO:0000256" key="8">
    <source>
        <dbReference type="RuleBase" id="RU003857"/>
    </source>
</evidence>
<dbReference type="EMBL" id="ML742065">
    <property type="protein sequence ID" value="KAE8151743.1"/>
    <property type="molecule type" value="Genomic_DNA"/>
</dbReference>
<feature type="transmembrane region" description="Helical" evidence="10">
    <location>
        <begin position="404"/>
        <end position="421"/>
    </location>
</feature>
<evidence type="ECO:0000256" key="3">
    <source>
        <dbReference type="ARBA" id="ARBA00022692"/>
    </source>
</evidence>
<evidence type="ECO:0000313" key="13">
    <source>
        <dbReference type="Proteomes" id="UP000325780"/>
    </source>
</evidence>
<protein>
    <recommendedName>
        <fullName evidence="11">Potassium channel domain-containing protein</fullName>
    </recommendedName>
</protein>
<evidence type="ECO:0000256" key="6">
    <source>
        <dbReference type="ARBA" id="ARBA00023136"/>
    </source>
</evidence>
<sequence>MPESPSTLSMWATISNQFNPRPPDDDEPQDWWFASTAIPLIAATTSPFANVMSVVALAMPWKSEMHYGQNDGEGNTLQVMLPDPTWCIAFNATSLAFGVIGNLFLLFNFTRSVRYIVALPASIILWSLATAILIGITSCVHIYASPVAPNQTYSQAYWYAVIAAVHYFILTVILMINMFGYFFGHYPQYFTLTDGQRTLILQTTAFGVWLLVGAPVFQKAIGISIAEALYFCDITILTLGFGDVTPKSAVGRGLVFPYAVIGIIILGLVVGSINKIIRDIQVTNLVPKRIERRREATIERSLTRDNERRKDKSVPVSQIAYRPKHTRRTPVISKITAFYRVSLGRTKAVVMREEKDRFDAMRAIQYESVVFRRWYRLILSLIAFGILWTCGALVFWALEDDLTYFHALYFGFCTLLTIGYGDITPKTNATKPFFVVWSLIAIPTMTSLISGMSDTVVSLFKRATSQVADWTVLPHSGKYRSFLTKFHPIAAYLEQREENKRVAQGFSVGPEEPEENQNGVPPCDDCPKQSLELANEKDPSDFQLAQQLAFAIQRTSRDAVKGHPKQYTYEEWVEFTRMIRFTDPSPEGTMLYEDEYGVLNWDWMGESSPMLASQTEPEWVLDRLCESLIRYISQAQKRAAGATDEDAPTLQKERDINYEA</sequence>
<comment type="subcellular location">
    <subcellularLocation>
        <location evidence="1">Membrane</location>
        <topology evidence="1">Multi-pass membrane protein</topology>
    </subcellularLocation>
</comment>
<dbReference type="GO" id="GO:0015271">
    <property type="term" value="F:outward rectifier potassium channel activity"/>
    <property type="evidence" value="ECO:0007669"/>
    <property type="project" value="TreeGrafter"/>
</dbReference>
<dbReference type="PRINTS" id="PR01333">
    <property type="entry name" value="2POREKCHANEL"/>
</dbReference>
<evidence type="ECO:0000256" key="5">
    <source>
        <dbReference type="ARBA" id="ARBA00023065"/>
    </source>
</evidence>
<evidence type="ECO:0000256" key="4">
    <source>
        <dbReference type="ARBA" id="ARBA00022989"/>
    </source>
</evidence>
<feature type="transmembrane region" description="Helical" evidence="10">
    <location>
        <begin position="156"/>
        <end position="179"/>
    </location>
</feature>
<keyword evidence="5 8" id="KW-0406">Ion transport</keyword>
<keyword evidence="7 8" id="KW-0407">Ion channel</keyword>
<dbReference type="Gene3D" id="1.10.287.70">
    <property type="match status" value="2"/>
</dbReference>